<dbReference type="Gene3D" id="1.10.10.2840">
    <property type="entry name" value="PucR C-terminal helix-turn-helix domain"/>
    <property type="match status" value="1"/>
</dbReference>
<protein>
    <submittedName>
        <fullName evidence="2">Helix-turn-helix domain-containing protein</fullName>
    </submittedName>
</protein>
<name>A0A975AI68_9FIRM</name>
<dbReference type="RefSeq" id="WP_207300496.1">
    <property type="nucleotide sequence ID" value="NZ_CP071444.1"/>
</dbReference>
<evidence type="ECO:0000259" key="1">
    <source>
        <dbReference type="Pfam" id="PF13556"/>
    </source>
</evidence>
<dbReference type="PANTHER" id="PTHR33744:SF1">
    <property type="entry name" value="DNA-BINDING TRANSCRIPTIONAL ACTIVATOR ADER"/>
    <property type="match status" value="1"/>
</dbReference>
<proteinExistence type="predicted"/>
<gene>
    <name evidence="2" type="ORF">J0B03_03550</name>
</gene>
<evidence type="ECO:0000313" key="2">
    <source>
        <dbReference type="EMBL" id="QSX09157.1"/>
    </source>
</evidence>
<keyword evidence="3" id="KW-1185">Reference proteome</keyword>
<dbReference type="Proteomes" id="UP000663499">
    <property type="component" value="Chromosome"/>
</dbReference>
<dbReference type="EMBL" id="CP071444">
    <property type="protein sequence ID" value="QSX09157.1"/>
    <property type="molecule type" value="Genomic_DNA"/>
</dbReference>
<dbReference type="PANTHER" id="PTHR33744">
    <property type="entry name" value="CARBOHYDRATE DIACID REGULATOR"/>
    <property type="match status" value="1"/>
</dbReference>
<dbReference type="InterPro" id="IPR025736">
    <property type="entry name" value="PucR_C-HTH_dom"/>
</dbReference>
<accession>A0A975AI68</accession>
<organism evidence="2 3">
    <name type="scientific">Alkalibacter rhizosphaerae</name>
    <dbReference type="NCBI Taxonomy" id="2815577"/>
    <lineage>
        <taxon>Bacteria</taxon>
        <taxon>Bacillati</taxon>
        <taxon>Bacillota</taxon>
        <taxon>Clostridia</taxon>
        <taxon>Eubacteriales</taxon>
        <taxon>Eubacteriaceae</taxon>
        <taxon>Alkalibacter</taxon>
    </lineage>
</organism>
<dbReference type="AlphaFoldDB" id="A0A975AI68"/>
<dbReference type="InterPro" id="IPR042070">
    <property type="entry name" value="PucR_C-HTH_sf"/>
</dbReference>
<sequence length="518" mass="60151">MSVQENHLPKLKITMQTLADRLSEYGLENILFRKKSFVDLVGFRLYDGYGEQQEDLVYLCTSDQLLEAWMRGFETLVVVGRDLPEAVKNKGSLLVIQESYSLAEAANGLQKIFSTYLTLERKINQILYNDGKVEDLSQVLLDHFGNPLFIHDEYFNILACPKWVEGMSMFTYNQQTGKFMQDMDSINYFRTSDEYKETLVTRGGHEWLSGLTDFRTIYANIWNDGRFRGRIVVNELTKVIKESQLNELGYFAELASLLMIRRDRIHSRGEHPFNNMVMDMLSGNKMEVEALQTAIATLGWEVHHQYICGLFSFAEEEVTKMSIYGICNGIEHQVPGSYSFYHDNKIYMIVNMTVGQIDKYDLRKHLSTIIREGILYVGLSNPFCDIFDAEVYFKQARVALEFGQNGDFTSWYHEFKDHALAYWLHHGMGEFSKKTLADPALFTLKEYDRIHHSSLFETLKVYLKQERNATLTSQLLQIHRSTLPYRLEKIIKMTGIDLEQADIRLFLIMSYRLLEGSS</sequence>
<evidence type="ECO:0000313" key="3">
    <source>
        <dbReference type="Proteomes" id="UP000663499"/>
    </source>
</evidence>
<dbReference type="InterPro" id="IPR051448">
    <property type="entry name" value="CdaR-like_regulators"/>
</dbReference>
<feature type="domain" description="PucR C-terminal helix-turn-helix" evidence="1">
    <location>
        <begin position="455"/>
        <end position="509"/>
    </location>
</feature>
<dbReference type="KEGG" id="alka:J0B03_03550"/>
<reference evidence="2" key="1">
    <citation type="submission" date="2021-03" db="EMBL/GenBank/DDBJ databases">
        <title>Alkalibacter marinus sp. nov., isolated from tidal flat sediment.</title>
        <authorList>
            <person name="Namirimu T."/>
            <person name="Yang J.-A."/>
            <person name="Yang S.-H."/>
            <person name="Kim Y.-J."/>
            <person name="Kwon K.K."/>
        </authorList>
    </citation>
    <scope>NUCLEOTIDE SEQUENCE</scope>
    <source>
        <strain evidence="2">ES005</strain>
    </source>
</reference>
<dbReference type="Pfam" id="PF13556">
    <property type="entry name" value="HTH_30"/>
    <property type="match status" value="1"/>
</dbReference>